<evidence type="ECO:0000313" key="9">
    <source>
        <dbReference type="Proteomes" id="UP000307087"/>
    </source>
</evidence>
<keyword evidence="5 6" id="KW-0472">Membrane</keyword>
<dbReference type="GO" id="GO:0005886">
    <property type="term" value="C:plasma membrane"/>
    <property type="evidence" value="ECO:0007669"/>
    <property type="project" value="TreeGrafter"/>
</dbReference>
<dbReference type="PANTHER" id="PTHR38459">
    <property type="entry name" value="PROPHAGE BACTOPRENOL-LINKED GLUCOSE TRANSLOCASE HOMOLOG"/>
    <property type="match status" value="1"/>
</dbReference>
<reference evidence="8 9" key="1">
    <citation type="journal article" date="2009" name="Int. J. Syst. Evol. Microbiol.">
        <title>Nocardioides caeni sp. nov., isolated from wastewater.</title>
        <authorList>
            <person name="Yoon J.H."/>
            <person name="Kang S.J."/>
            <person name="Park S."/>
            <person name="Kim W."/>
            <person name="Oh T.K."/>
        </authorList>
    </citation>
    <scope>NUCLEOTIDE SEQUENCE [LARGE SCALE GENOMIC DNA]</scope>
    <source>
        <strain evidence="8 9">DSM 23134</strain>
    </source>
</reference>
<keyword evidence="3 6" id="KW-0812">Transmembrane</keyword>
<evidence type="ECO:0000259" key="7">
    <source>
        <dbReference type="Pfam" id="PF04138"/>
    </source>
</evidence>
<evidence type="ECO:0000256" key="2">
    <source>
        <dbReference type="ARBA" id="ARBA00009399"/>
    </source>
</evidence>
<comment type="subcellular location">
    <subcellularLocation>
        <location evidence="1">Membrane</location>
        <topology evidence="1">Multi-pass membrane protein</topology>
    </subcellularLocation>
</comment>
<evidence type="ECO:0000256" key="5">
    <source>
        <dbReference type="ARBA" id="ARBA00023136"/>
    </source>
</evidence>
<proteinExistence type="inferred from homology"/>
<dbReference type="InterPro" id="IPR007267">
    <property type="entry name" value="GtrA_DPMS_TM"/>
</dbReference>
<evidence type="ECO:0000256" key="4">
    <source>
        <dbReference type="ARBA" id="ARBA00022989"/>
    </source>
</evidence>
<organism evidence="8 9">
    <name type="scientific">Nocardioides caeni</name>
    <dbReference type="NCBI Taxonomy" id="574700"/>
    <lineage>
        <taxon>Bacteria</taxon>
        <taxon>Bacillati</taxon>
        <taxon>Actinomycetota</taxon>
        <taxon>Actinomycetes</taxon>
        <taxon>Propionibacteriales</taxon>
        <taxon>Nocardioidaceae</taxon>
        <taxon>Nocardioides</taxon>
    </lineage>
</organism>
<dbReference type="Pfam" id="PF04138">
    <property type="entry name" value="GtrA_DPMS_TM"/>
    <property type="match status" value="1"/>
</dbReference>
<name>A0A4S8NAN5_9ACTN</name>
<feature type="transmembrane region" description="Helical" evidence="6">
    <location>
        <begin position="117"/>
        <end position="135"/>
    </location>
</feature>
<evidence type="ECO:0000256" key="3">
    <source>
        <dbReference type="ARBA" id="ARBA00022692"/>
    </source>
</evidence>
<dbReference type="AlphaFoldDB" id="A0A4S8NAN5"/>
<comment type="similarity">
    <text evidence="2">Belongs to the GtrA family.</text>
</comment>
<evidence type="ECO:0000256" key="1">
    <source>
        <dbReference type="ARBA" id="ARBA00004141"/>
    </source>
</evidence>
<keyword evidence="4 6" id="KW-1133">Transmembrane helix</keyword>
<feature type="transmembrane region" description="Helical" evidence="6">
    <location>
        <begin position="12"/>
        <end position="34"/>
    </location>
</feature>
<comment type="caution">
    <text evidence="8">The sequence shown here is derived from an EMBL/GenBank/DDBJ whole genome shotgun (WGS) entry which is preliminary data.</text>
</comment>
<protein>
    <submittedName>
        <fullName evidence="8">GtrA family protein</fullName>
    </submittedName>
</protein>
<feature type="transmembrane region" description="Helical" evidence="6">
    <location>
        <begin position="73"/>
        <end position="97"/>
    </location>
</feature>
<dbReference type="EMBL" id="STGW01000006">
    <property type="protein sequence ID" value="THV12962.1"/>
    <property type="molecule type" value="Genomic_DNA"/>
</dbReference>
<accession>A0A4S8NAN5</accession>
<keyword evidence="9" id="KW-1185">Reference proteome</keyword>
<gene>
    <name evidence="8" type="ORF">E9934_11355</name>
</gene>
<feature type="domain" description="GtrA/DPMS transmembrane" evidence="7">
    <location>
        <begin position="12"/>
        <end position="134"/>
    </location>
</feature>
<sequence>MSPRIGSRSFDRYVLVGLANTALDLLIFSFLSLVVDLPVVAANAISTVVVMTISFFVNRAWVFRSDAGGLGAYVRFAGVTLFTGLLVQSLVIVSVLAACDAVVPSLAEEIAEPGAKLTAMAVGMVVNYLGYRWVFARSRPDHPTADDRRSPSAG</sequence>
<evidence type="ECO:0000256" key="6">
    <source>
        <dbReference type="SAM" id="Phobius"/>
    </source>
</evidence>
<dbReference type="PANTHER" id="PTHR38459:SF1">
    <property type="entry name" value="PROPHAGE BACTOPRENOL-LINKED GLUCOSE TRANSLOCASE HOMOLOG"/>
    <property type="match status" value="1"/>
</dbReference>
<dbReference type="InterPro" id="IPR051401">
    <property type="entry name" value="GtrA_CellWall_Glycosyl"/>
</dbReference>
<evidence type="ECO:0000313" key="8">
    <source>
        <dbReference type="EMBL" id="THV12962.1"/>
    </source>
</evidence>
<dbReference type="Proteomes" id="UP000307087">
    <property type="component" value="Unassembled WGS sequence"/>
</dbReference>
<dbReference type="OrthoDB" id="3192123at2"/>
<dbReference type="GO" id="GO:0000271">
    <property type="term" value="P:polysaccharide biosynthetic process"/>
    <property type="evidence" value="ECO:0007669"/>
    <property type="project" value="InterPro"/>
</dbReference>
<dbReference type="RefSeq" id="WP_136562995.1">
    <property type="nucleotide sequence ID" value="NZ_BAABLS010000004.1"/>
</dbReference>
<feature type="transmembrane region" description="Helical" evidence="6">
    <location>
        <begin position="40"/>
        <end position="61"/>
    </location>
</feature>